<name>A0A1W2AZD0_9HYPH</name>
<dbReference type="Pfam" id="PF10016">
    <property type="entry name" value="DUF2259"/>
    <property type="match status" value="1"/>
</dbReference>
<keyword evidence="2" id="KW-1185">Reference proteome</keyword>
<evidence type="ECO:0000313" key="2">
    <source>
        <dbReference type="Proteomes" id="UP000192656"/>
    </source>
</evidence>
<protein>
    <submittedName>
        <fullName evidence="1">Predicted secreted protein</fullName>
    </submittedName>
</protein>
<sequence length="270" mass="28813">MPALQDQASGHNGRGAFGRRALEPLGRLFALPLILGSLIMAGPARAGDIALLESLGFSEAGDVFAFQQSGVEDGSGFPYAEIFFLDLKSDRFLEPSPIRVRLNQDGALVGDAVAEARAAAADLLTRTMPDKRNGHVVLDNPPTDLSSDGKAARFVARPVLPPIDEPVELRLETFPLEGPEICQDIGRPVMGYRIVKLALEPGQKASVLHEDTAIPTSRGCPLDYAIRQVRVYEKPGGGFAAVAIIAVQSHGFEGPDIRYIANPVPMPATP</sequence>
<dbReference type="Proteomes" id="UP000192656">
    <property type="component" value="Unassembled WGS sequence"/>
</dbReference>
<dbReference type="STRING" id="937218.SAMN06297251_105208"/>
<dbReference type="RefSeq" id="WP_244556854.1">
    <property type="nucleotide sequence ID" value="NZ_FWXR01000005.1"/>
</dbReference>
<evidence type="ECO:0000313" key="1">
    <source>
        <dbReference type="EMBL" id="SMC66053.1"/>
    </source>
</evidence>
<dbReference type="InterPro" id="IPR018725">
    <property type="entry name" value="DUF2259_secreted"/>
</dbReference>
<reference evidence="1 2" key="1">
    <citation type="submission" date="2017-04" db="EMBL/GenBank/DDBJ databases">
        <authorList>
            <person name="Afonso C.L."/>
            <person name="Miller P.J."/>
            <person name="Scott M.A."/>
            <person name="Spackman E."/>
            <person name="Goraichik I."/>
            <person name="Dimitrov K.M."/>
            <person name="Suarez D.L."/>
            <person name="Swayne D.E."/>
        </authorList>
    </citation>
    <scope>NUCLEOTIDE SEQUENCE [LARGE SCALE GENOMIC DNA]</scope>
    <source>
        <strain evidence="1 2">CGMCC 1.10972</strain>
    </source>
</reference>
<proteinExistence type="predicted"/>
<dbReference type="EMBL" id="FWXR01000005">
    <property type="protein sequence ID" value="SMC66053.1"/>
    <property type="molecule type" value="Genomic_DNA"/>
</dbReference>
<gene>
    <name evidence="1" type="ORF">SAMN06297251_105208</name>
</gene>
<dbReference type="AlphaFoldDB" id="A0A1W2AZD0"/>
<accession>A0A1W2AZD0</accession>
<organism evidence="1 2">
    <name type="scientific">Fulvimarina manganoxydans</name>
    <dbReference type="NCBI Taxonomy" id="937218"/>
    <lineage>
        <taxon>Bacteria</taxon>
        <taxon>Pseudomonadati</taxon>
        <taxon>Pseudomonadota</taxon>
        <taxon>Alphaproteobacteria</taxon>
        <taxon>Hyphomicrobiales</taxon>
        <taxon>Aurantimonadaceae</taxon>
        <taxon>Fulvimarina</taxon>
    </lineage>
</organism>